<evidence type="ECO:0000313" key="2">
    <source>
        <dbReference type="Proteomes" id="UP000799770"/>
    </source>
</evidence>
<dbReference type="OrthoDB" id="5081713at2759"/>
<protein>
    <submittedName>
        <fullName evidence="1">Uncharacterized protein</fullName>
    </submittedName>
</protein>
<name>A0A6A5YY38_9PLEO</name>
<gene>
    <name evidence="1" type="ORF">BDV96DRAFT_649424</name>
</gene>
<accession>A0A6A5YY38</accession>
<keyword evidence="2" id="KW-1185">Reference proteome</keyword>
<proteinExistence type="predicted"/>
<evidence type="ECO:0000313" key="1">
    <source>
        <dbReference type="EMBL" id="KAF2112062.1"/>
    </source>
</evidence>
<dbReference type="Proteomes" id="UP000799770">
    <property type="component" value="Unassembled WGS sequence"/>
</dbReference>
<organism evidence="1 2">
    <name type="scientific">Lophiotrema nucula</name>
    <dbReference type="NCBI Taxonomy" id="690887"/>
    <lineage>
        <taxon>Eukaryota</taxon>
        <taxon>Fungi</taxon>
        <taxon>Dikarya</taxon>
        <taxon>Ascomycota</taxon>
        <taxon>Pezizomycotina</taxon>
        <taxon>Dothideomycetes</taxon>
        <taxon>Pleosporomycetidae</taxon>
        <taxon>Pleosporales</taxon>
        <taxon>Lophiotremataceae</taxon>
        <taxon>Lophiotrema</taxon>
    </lineage>
</organism>
<dbReference type="EMBL" id="ML977332">
    <property type="protein sequence ID" value="KAF2112062.1"/>
    <property type="molecule type" value="Genomic_DNA"/>
</dbReference>
<dbReference type="AlphaFoldDB" id="A0A6A5YY38"/>
<reference evidence="1" key="1">
    <citation type="journal article" date="2020" name="Stud. Mycol.">
        <title>101 Dothideomycetes genomes: a test case for predicting lifestyles and emergence of pathogens.</title>
        <authorList>
            <person name="Haridas S."/>
            <person name="Albert R."/>
            <person name="Binder M."/>
            <person name="Bloem J."/>
            <person name="Labutti K."/>
            <person name="Salamov A."/>
            <person name="Andreopoulos B."/>
            <person name="Baker S."/>
            <person name="Barry K."/>
            <person name="Bills G."/>
            <person name="Bluhm B."/>
            <person name="Cannon C."/>
            <person name="Castanera R."/>
            <person name="Culley D."/>
            <person name="Daum C."/>
            <person name="Ezra D."/>
            <person name="Gonzalez J."/>
            <person name="Henrissat B."/>
            <person name="Kuo A."/>
            <person name="Liang C."/>
            <person name="Lipzen A."/>
            <person name="Lutzoni F."/>
            <person name="Magnuson J."/>
            <person name="Mondo S."/>
            <person name="Nolan M."/>
            <person name="Ohm R."/>
            <person name="Pangilinan J."/>
            <person name="Park H.-J."/>
            <person name="Ramirez L."/>
            <person name="Alfaro M."/>
            <person name="Sun H."/>
            <person name="Tritt A."/>
            <person name="Yoshinaga Y."/>
            <person name="Zwiers L.-H."/>
            <person name="Turgeon B."/>
            <person name="Goodwin S."/>
            <person name="Spatafora J."/>
            <person name="Crous P."/>
            <person name="Grigoriev I."/>
        </authorList>
    </citation>
    <scope>NUCLEOTIDE SEQUENCE</scope>
    <source>
        <strain evidence="1">CBS 627.86</strain>
    </source>
</reference>
<sequence>MSKLYIERRKKYIKQHNKSVKQHRKCYKIALEAVDLDIDQETEDEWMLFYRKYFFVRAENSSRAAFREVNGPRKWTVHQNLHWDACAGFRSVDASRDTRTSPKPDLTYAFPITREGTKKKAKDNFSLQNLGQLRWADGIGLTASPTKRLDKWSPFSSPQHWCAANLVCYPWAVVEAKRSRFDAKQGPEIFCYC</sequence>